<reference evidence="7" key="1">
    <citation type="journal article" date="2021" name="Nat. Commun.">
        <title>Genetic determinants of endophytism in the Arabidopsis root mycobiome.</title>
        <authorList>
            <person name="Mesny F."/>
            <person name="Miyauchi S."/>
            <person name="Thiergart T."/>
            <person name="Pickel B."/>
            <person name="Atanasova L."/>
            <person name="Karlsson M."/>
            <person name="Huettel B."/>
            <person name="Barry K.W."/>
            <person name="Haridas S."/>
            <person name="Chen C."/>
            <person name="Bauer D."/>
            <person name="Andreopoulos W."/>
            <person name="Pangilinan J."/>
            <person name="LaButti K."/>
            <person name="Riley R."/>
            <person name="Lipzen A."/>
            <person name="Clum A."/>
            <person name="Drula E."/>
            <person name="Henrissat B."/>
            <person name="Kohler A."/>
            <person name="Grigoriev I.V."/>
            <person name="Martin F.M."/>
            <person name="Hacquard S."/>
        </authorList>
    </citation>
    <scope>NUCLEOTIDE SEQUENCE</scope>
    <source>
        <strain evidence="7">MPI-CAGE-AT-0016</strain>
    </source>
</reference>
<proteinExistence type="predicted"/>
<name>A0A8K0X8R5_9PEZI</name>
<feature type="transmembrane region" description="Helical" evidence="6">
    <location>
        <begin position="410"/>
        <end position="434"/>
    </location>
</feature>
<dbReference type="InterPro" id="IPR002293">
    <property type="entry name" value="AA/rel_permease1"/>
</dbReference>
<feature type="transmembrane region" description="Helical" evidence="6">
    <location>
        <begin position="339"/>
        <end position="363"/>
    </location>
</feature>
<feature type="transmembrane region" description="Helical" evidence="6">
    <location>
        <begin position="129"/>
        <end position="153"/>
    </location>
</feature>
<evidence type="ECO:0000256" key="5">
    <source>
        <dbReference type="ARBA" id="ARBA00023136"/>
    </source>
</evidence>
<keyword evidence="5 6" id="KW-0472">Membrane</keyword>
<keyword evidence="3 6" id="KW-0812">Transmembrane</keyword>
<feature type="transmembrane region" description="Helical" evidence="6">
    <location>
        <begin position="384"/>
        <end position="404"/>
    </location>
</feature>
<dbReference type="PANTHER" id="PTHR45649">
    <property type="entry name" value="AMINO-ACID PERMEASE BAT1"/>
    <property type="match status" value="1"/>
</dbReference>
<feature type="transmembrane region" description="Helical" evidence="6">
    <location>
        <begin position="281"/>
        <end position="303"/>
    </location>
</feature>
<evidence type="ECO:0000313" key="7">
    <source>
        <dbReference type="EMBL" id="KAH7374838.1"/>
    </source>
</evidence>
<evidence type="ECO:0000313" key="8">
    <source>
        <dbReference type="Proteomes" id="UP000813385"/>
    </source>
</evidence>
<organism evidence="7 8">
    <name type="scientific">Plectosphaerella cucumerina</name>
    <dbReference type="NCBI Taxonomy" id="40658"/>
    <lineage>
        <taxon>Eukaryota</taxon>
        <taxon>Fungi</taxon>
        <taxon>Dikarya</taxon>
        <taxon>Ascomycota</taxon>
        <taxon>Pezizomycotina</taxon>
        <taxon>Sordariomycetes</taxon>
        <taxon>Hypocreomycetidae</taxon>
        <taxon>Glomerellales</taxon>
        <taxon>Plectosphaerellaceae</taxon>
        <taxon>Plectosphaerella</taxon>
    </lineage>
</organism>
<dbReference type="EMBL" id="JAGPXD010000001">
    <property type="protein sequence ID" value="KAH7374838.1"/>
    <property type="molecule type" value="Genomic_DNA"/>
</dbReference>
<dbReference type="GO" id="GO:0022857">
    <property type="term" value="F:transmembrane transporter activity"/>
    <property type="evidence" value="ECO:0007669"/>
    <property type="project" value="InterPro"/>
</dbReference>
<feature type="transmembrane region" description="Helical" evidence="6">
    <location>
        <begin position="487"/>
        <end position="505"/>
    </location>
</feature>
<keyword evidence="4 6" id="KW-1133">Transmembrane helix</keyword>
<dbReference type="Pfam" id="PF13520">
    <property type="entry name" value="AA_permease_2"/>
    <property type="match status" value="1"/>
</dbReference>
<dbReference type="PIRSF" id="PIRSF006060">
    <property type="entry name" value="AA_transporter"/>
    <property type="match status" value="1"/>
</dbReference>
<comment type="subcellular location">
    <subcellularLocation>
        <location evidence="1">Membrane</location>
        <topology evidence="1">Multi-pass membrane protein</topology>
    </subcellularLocation>
</comment>
<dbReference type="AlphaFoldDB" id="A0A8K0X8R5"/>
<evidence type="ECO:0000256" key="6">
    <source>
        <dbReference type="SAM" id="Phobius"/>
    </source>
</evidence>
<evidence type="ECO:0000256" key="1">
    <source>
        <dbReference type="ARBA" id="ARBA00004141"/>
    </source>
</evidence>
<feature type="transmembrane region" description="Helical" evidence="6">
    <location>
        <begin position="173"/>
        <end position="193"/>
    </location>
</feature>
<dbReference type="Gene3D" id="1.20.1740.10">
    <property type="entry name" value="Amino acid/polyamine transporter I"/>
    <property type="match status" value="1"/>
</dbReference>
<feature type="transmembrane region" description="Helical" evidence="6">
    <location>
        <begin position="200"/>
        <end position="221"/>
    </location>
</feature>
<evidence type="ECO:0000256" key="3">
    <source>
        <dbReference type="ARBA" id="ARBA00022692"/>
    </source>
</evidence>
<evidence type="ECO:0000256" key="4">
    <source>
        <dbReference type="ARBA" id="ARBA00022989"/>
    </source>
</evidence>
<accession>A0A8K0X8R5</accession>
<feature type="transmembrane region" description="Helical" evidence="6">
    <location>
        <begin position="241"/>
        <end position="260"/>
    </location>
</feature>
<keyword evidence="8" id="KW-1185">Reference proteome</keyword>
<feature type="transmembrane region" description="Helical" evidence="6">
    <location>
        <begin position="84"/>
        <end position="108"/>
    </location>
</feature>
<evidence type="ECO:0000256" key="2">
    <source>
        <dbReference type="ARBA" id="ARBA00022448"/>
    </source>
</evidence>
<dbReference type="GO" id="GO:0016020">
    <property type="term" value="C:membrane"/>
    <property type="evidence" value="ECO:0007669"/>
    <property type="project" value="UniProtKB-SubCell"/>
</dbReference>
<protein>
    <submittedName>
        <fullName evidence="7">Choline transport protein</fullName>
    </submittedName>
</protein>
<feature type="transmembrane region" description="Helical" evidence="6">
    <location>
        <begin position="50"/>
        <end position="78"/>
    </location>
</feature>
<dbReference type="PANTHER" id="PTHR45649:SF14">
    <property type="entry name" value="GABA PERMEASE"/>
    <property type="match status" value="1"/>
</dbReference>
<comment type="caution">
    <text evidence="7">The sequence shown here is derived from an EMBL/GenBank/DDBJ whole genome shotgun (WGS) entry which is preliminary data.</text>
</comment>
<keyword evidence="2" id="KW-0813">Transport</keyword>
<sequence>MSGPSPAPADAKKMEDTGMDKVMSTHFGDGDEARLAQLGHVQELERRFSLLPLISLCVCLMATWEALSTVIAAGLIGGGAPCLFYNYILSFLCTVCIASSLAEIASIYPTAGGQYHWVAALSAESSRSSISFLTGWISVGGQTILTASAAFAAGLQLQALITLNDESYVPQRWQGMLFYWAVLVYAMVMNIWGSKALPHANLISGVIHVAGFVAILIVLGVMSEKNTASFVFTEFVNNSGWSSDGVSWLVGLLSAVYPFLGYDAACHLAEELPDASRNVPLAMVGSVVINGLMGLAYVIVLLFSTGSLESLLTTPTGFPFMQIYLDVTKSRAGTTVMSLLLILIAIAATVAGVTSTSRTLWAFARDKATPFDHYFSFVNKQHHIPIRAVVLVTALQMLLGLIYLGNTTAFNAVLSMAIIGMYLSYALPIGFMLLRGRRVLYAADYGKFKLGGYLGPAMNVVSLLWMTVVIIFSTFPTMMPVSAQTMNYSIVVLSGWILFGVVYYFTYGRSKYEVPVISASVITGMSAVQDMDAAK</sequence>
<dbReference type="OrthoDB" id="3257095at2759"/>
<feature type="transmembrane region" description="Helical" evidence="6">
    <location>
        <begin position="454"/>
        <end position="475"/>
    </location>
</feature>
<gene>
    <name evidence="7" type="ORF">B0T11DRAFT_234153</name>
</gene>
<dbReference type="Proteomes" id="UP000813385">
    <property type="component" value="Unassembled WGS sequence"/>
</dbReference>